<evidence type="ECO:0000313" key="1">
    <source>
        <dbReference type="EMBL" id="PIB80530.1"/>
    </source>
</evidence>
<sequence>MTAKAPSEGVDALAVTVDDCRVMAILFGFYDVAEFQKFARHQQRKHINRQLGISKGRGQR</sequence>
<gene>
    <name evidence="1" type="ORF">CQY23_03045</name>
</gene>
<dbReference type="EMBL" id="PDKV01000002">
    <property type="protein sequence ID" value="PIB80530.1"/>
    <property type="molecule type" value="Genomic_DNA"/>
</dbReference>
<proteinExistence type="predicted"/>
<organism evidence="1 2">
    <name type="scientific">Mycobacterium celatum</name>
    <dbReference type="NCBI Taxonomy" id="28045"/>
    <lineage>
        <taxon>Bacteria</taxon>
        <taxon>Bacillati</taxon>
        <taxon>Actinomycetota</taxon>
        <taxon>Actinomycetes</taxon>
        <taxon>Mycobacteriales</taxon>
        <taxon>Mycobacteriaceae</taxon>
        <taxon>Mycobacterium</taxon>
    </lineage>
</organism>
<evidence type="ECO:0000313" key="2">
    <source>
        <dbReference type="Proteomes" id="UP000230971"/>
    </source>
</evidence>
<comment type="caution">
    <text evidence="1">The sequence shown here is derived from an EMBL/GenBank/DDBJ whole genome shotgun (WGS) entry which is preliminary data.</text>
</comment>
<dbReference type="Proteomes" id="UP000230971">
    <property type="component" value="Unassembled WGS sequence"/>
</dbReference>
<dbReference type="RefSeq" id="WP_099539489.1">
    <property type="nucleotide sequence ID" value="NZ_PDKV01000002.1"/>
</dbReference>
<name>A0A2G5PQM2_MYCCE</name>
<accession>A0A2G5PQM2</accession>
<protein>
    <submittedName>
        <fullName evidence="1">Uncharacterized protein</fullName>
    </submittedName>
</protein>
<dbReference type="AlphaFoldDB" id="A0A2G5PQM2"/>
<reference evidence="1 2" key="1">
    <citation type="journal article" date="2017" name="Infect. Genet. Evol.">
        <title>The new phylogeny of the genus Mycobacterium: The old and the news.</title>
        <authorList>
            <person name="Tortoli E."/>
            <person name="Fedrizzi T."/>
            <person name="Meehan C.J."/>
            <person name="Trovato A."/>
            <person name="Grottola A."/>
            <person name="Giacobazzi E."/>
            <person name="Serpini G.F."/>
            <person name="Tagliazucchi S."/>
            <person name="Fabio A."/>
            <person name="Bettua C."/>
            <person name="Bertorelli R."/>
            <person name="Frascaro F."/>
            <person name="De Sanctis V."/>
            <person name="Pecorari M."/>
            <person name="Jousson O."/>
            <person name="Segata N."/>
            <person name="Cirillo D.M."/>
        </authorList>
    </citation>
    <scope>NUCLEOTIDE SEQUENCE [LARGE SCALE GENOMIC DNA]</scope>
    <source>
        <strain evidence="1 2">NCTC 12882</strain>
    </source>
</reference>